<protein>
    <submittedName>
        <fullName evidence="2">Uncharacterized protein</fullName>
    </submittedName>
</protein>
<reference evidence="3" key="1">
    <citation type="submission" date="2012-07" db="EMBL/GenBank/DDBJ databases">
        <title>Genome of the Chinese tree shrew, a rising model animal genetically related to primates.</title>
        <authorList>
            <person name="Zhang G."/>
            <person name="Fan Y."/>
            <person name="Yao Y."/>
            <person name="Huang Z."/>
        </authorList>
    </citation>
    <scope>NUCLEOTIDE SEQUENCE [LARGE SCALE GENOMIC DNA]</scope>
</reference>
<dbReference type="Proteomes" id="UP000011518">
    <property type="component" value="Unassembled WGS sequence"/>
</dbReference>
<feature type="region of interest" description="Disordered" evidence="1">
    <location>
        <begin position="1"/>
        <end position="36"/>
    </location>
</feature>
<reference evidence="3" key="2">
    <citation type="journal article" date="2013" name="Nat. Commun.">
        <title>Genome of the Chinese tree shrew.</title>
        <authorList>
            <person name="Fan Y."/>
            <person name="Huang Z.Y."/>
            <person name="Cao C.C."/>
            <person name="Chen C.S."/>
            <person name="Chen Y.X."/>
            <person name="Fan D.D."/>
            <person name="He J."/>
            <person name="Hou H.L."/>
            <person name="Hu L."/>
            <person name="Hu X.T."/>
            <person name="Jiang X.T."/>
            <person name="Lai R."/>
            <person name="Lang Y.S."/>
            <person name="Liang B."/>
            <person name="Liao S.G."/>
            <person name="Mu D."/>
            <person name="Ma Y.Y."/>
            <person name="Niu Y.Y."/>
            <person name="Sun X.Q."/>
            <person name="Xia J.Q."/>
            <person name="Xiao J."/>
            <person name="Xiong Z.Q."/>
            <person name="Xu L."/>
            <person name="Yang L."/>
            <person name="Zhang Y."/>
            <person name="Zhao W."/>
            <person name="Zhao X.D."/>
            <person name="Zheng Y.T."/>
            <person name="Zhou J.M."/>
            <person name="Zhu Y.B."/>
            <person name="Zhang G.J."/>
            <person name="Wang J."/>
            <person name="Yao Y.G."/>
        </authorList>
    </citation>
    <scope>NUCLEOTIDE SEQUENCE [LARGE SCALE GENOMIC DNA]</scope>
</reference>
<accession>L9KJS2</accession>
<evidence type="ECO:0000313" key="3">
    <source>
        <dbReference type="Proteomes" id="UP000011518"/>
    </source>
</evidence>
<proteinExistence type="predicted"/>
<dbReference type="AlphaFoldDB" id="L9KJS2"/>
<evidence type="ECO:0000256" key="1">
    <source>
        <dbReference type="SAM" id="MobiDB-lite"/>
    </source>
</evidence>
<organism evidence="2 3">
    <name type="scientific">Tupaia chinensis</name>
    <name type="common">Chinese tree shrew</name>
    <name type="synonym">Tupaia belangeri chinensis</name>
    <dbReference type="NCBI Taxonomy" id="246437"/>
    <lineage>
        <taxon>Eukaryota</taxon>
        <taxon>Metazoa</taxon>
        <taxon>Chordata</taxon>
        <taxon>Craniata</taxon>
        <taxon>Vertebrata</taxon>
        <taxon>Euteleostomi</taxon>
        <taxon>Mammalia</taxon>
        <taxon>Eutheria</taxon>
        <taxon>Euarchontoglires</taxon>
        <taxon>Scandentia</taxon>
        <taxon>Tupaiidae</taxon>
        <taxon>Tupaia</taxon>
    </lineage>
</organism>
<sequence>MKTLPSEHGQLRSGINAVMDHRCPESLSDDLSSALT</sequence>
<gene>
    <name evidence="2" type="ORF">TREES_T100001753</name>
</gene>
<dbReference type="EMBL" id="KB320797">
    <property type="protein sequence ID" value="ELW62981.1"/>
    <property type="molecule type" value="Genomic_DNA"/>
</dbReference>
<dbReference type="InParanoid" id="L9KJS2"/>
<evidence type="ECO:0000313" key="2">
    <source>
        <dbReference type="EMBL" id="ELW62981.1"/>
    </source>
</evidence>
<name>L9KJS2_TUPCH</name>
<keyword evidence="3" id="KW-1185">Reference proteome</keyword>